<keyword evidence="4" id="KW-0645">Protease</keyword>
<dbReference type="EMBL" id="KB469300">
    <property type="protein sequence ID" value="EPQ56512.1"/>
    <property type="molecule type" value="Genomic_DNA"/>
</dbReference>
<feature type="chain" id="PRO_5004556153" evidence="2">
    <location>
        <begin position="23"/>
        <end position="482"/>
    </location>
</feature>
<dbReference type="InterPro" id="IPR021109">
    <property type="entry name" value="Peptidase_aspartic_dom_sf"/>
</dbReference>
<dbReference type="GeneID" id="19309428"/>
<reference evidence="4 5" key="1">
    <citation type="journal article" date="2012" name="Science">
        <title>The Paleozoic origin of enzymatic lignin decomposition reconstructed from 31 fungal genomes.</title>
        <authorList>
            <person name="Floudas D."/>
            <person name="Binder M."/>
            <person name="Riley R."/>
            <person name="Barry K."/>
            <person name="Blanchette R.A."/>
            <person name="Henrissat B."/>
            <person name="Martinez A.T."/>
            <person name="Otillar R."/>
            <person name="Spatafora J.W."/>
            <person name="Yadav J.S."/>
            <person name="Aerts A."/>
            <person name="Benoit I."/>
            <person name="Boyd A."/>
            <person name="Carlson A."/>
            <person name="Copeland A."/>
            <person name="Coutinho P.M."/>
            <person name="de Vries R.P."/>
            <person name="Ferreira P."/>
            <person name="Findley K."/>
            <person name="Foster B."/>
            <person name="Gaskell J."/>
            <person name="Glotzer D."/>
            <person name="Gorecki P."/>
            <person name="Heitman J."/>
            <person name="Hesse C."/>
            <person name="Hori C."/>
            <person name="Igarashi K."/>
            <person name="Jurgens J.A."/>
            <person name="Kallen N."/>
            <person name="Kersten P."/>
            <person name="Kohler A."/>
            <person name="Kuees U."/>
            <person name="Kumar T.K.A."/>
            <person name="Kuo A."/>
            <person name="LaButti K."/>
            <person name="Larrondo L.F."/>
            <person name="Lindquist E."/>
            <person name="Ling A."/>
            <person name="Lombard V."/>
            <person name="Lucas S."/>
            <person name="Lundell T."/>
            <person name="Martin R."/>
            <person name="McLaughlin D.J."/>
            <person name="Morgenstern I."/>
            <person name="Morin E."/>
            <person name="Murat C."/>
            <person name="Nagy L.G."/>
            <person name="Nolan M."/>
            <person name="Ohm R.A."/>
            <person name="Patyshakuliyeva A."/>
            <person name="Rokas A."/>
            <person name="Ruiz-Duenas F.J."/>
            <person name="Sabat G."/>
            <person name="Salamov A."/>
            <person name="Samejima M."/>
            <person name="Schmutz J."/>
            <person name="Slot J.C."/>
            <person name="St John F."/>
            <person name="Stenlid J."/>
            <person name="Sun H."/>
            <person name="Sun S."/>
            <person name="Syed K."/>
            <person name="Tsang A."/>
            <person name="Wiebenga A."/>
            <person name="Young D."/>
            <person name="Pisabarro A."/>
            <person name="Eastwood D.C."/>
            <person name="Martin F."/>
            <person name="Cullen D."/>
            <person name="Grigoriev I.V."/>
            <person name="Hibbett D.S."/>
        </authorList>
    </citation>
    <scope>NUCLEOTIDE SEQUENCE [LARGE SCALE GENOMIC DNA]</scope>
    <source>
        <strain evidence="4 5">ATCC 11539</strain>
    </source>
</reference>
<protein>
    <submittedName>
        <fullName evidence="4">Acid protease</fullName>
    </submittedName>
</protein>
<sequence length="482" mass="51953">MKLIHSLYAFGLLWAGYPRAAARPSTSAGLISWHGARFPSLNTREFQNAPIPLTNFGNNFYTTNIGVLGKEIPVAITTAHSDMWLFSSEVVNSNTTAIHAELDYGNSLVSGTIAFVNITVGPFVNVTSGMIFRGLCMLKVADLVEAFVRVDDAINMTELFDNGVYGVLGLGFENASVIQEILDENKYDATLRPHSFASSLFGSGPGISPFASLIFGRDSGSGSIQANGTFTFGTYVDTYASSLAQAVHLPVFSDTSDEDSSNGTSFPTWALTLDGLTVNGTQYTLNSSVPQVPSGKSLVILDSGYYSTIVSPDIVDFIYSNISGAAYFKEVDAWIIPCNMPANLSLTFGGQEYLMDPLDLTAIQYFRLTNGTEVTFCSNTFQSSSFRRGSGLPAADMILGLPFLRNVYTLLSYGNTVYNATTSEGPYVQFVSVTNATSASDFSSIRHRILANSPMELTPSEFIKTIRAESTNASSSSDNDRT</sequence>
<dbReference type="PANTHER" id="PTHR47966">
    <property type="entry name" value="BETA-SITE APP-CLEAVING ENZYME, ISOFORM A-RELATED"/>
    <property type="match status" value="1"/>
</dbReference>
<dbReference type="GO" id="GO:0004190">
    <property type="term" value="F:aspartic-type endopeptidase activity"/>
    <property type="evidence" value="ECO:0007669"/>
    <property type="project" value="InterPro"/>
</dbReference>
<dbReference type="GO" id="GO:0006508">
    <property type="term" value="P:proteolysis"/>
    <property type="evidence" value="ECO:0007669"/>
    <property type="project" value="UniProtKB-KW"/>
</dbReference>
<dbReference type="InterPro" id="IPR033121">
    <property type="entry name" value="PEPTIDASE_A1"/>
</dbReference>
<keyword evidence="2" id="KW-0732">Signal</keyword>
<dbReference type="HOGENOM" id="CLU_013253_8_2_1"/>
<organism evidence="4 5">
    <name type="scientific">Gloeophyllum trabeum (strain ATCC 11539 / FP-39264 / Madison 617)</name>
    <name type="common">Brown rot fungus</name>
    <dbReference type="NCBI Taxonomy" id="670483"/>
    <lineage>
        <taxon>Eukaryota</taxon>
        <taxon>Fungi</taxon>
        <taxon>Dikarya</taxon>
        <taxon>Basidiomycota</taxon>
        <taxon>Agaricomycotina</taxon>
        <taxon>Agaricomycetes</taxon>
        <taxon>Gloeophyllales</taxon>
        <taxon>Gloeophyllaceae</taxon>
        <taxon>Gloeophyllum</taxon>
    </lineage>
</organism>
<dbReference type="Pfam" id="PF00026">
    <property type="entry name" value="Asp"/>
    <property type="match status" value="1"/>
</dbReference>
<gene>
    <name evidence="4" type="ORF">GLOTRDRAFT_92938</name>
</gene>
<dbReference type="OrthoDB" id="771136at2759"/>
<feature type="domain" description="Peptidase A1" evidence="3">
    <location>
        <begin position="59"/>
        <end position="421"/>
    </location>
</feature>
<name>S7QB18_GLOTA</name>
<evidence type="ECO:0000313" key="4">
    <source>
        <dbReference type="EMBL" id="EPQ56512.1"/>
    </source>
</evidence>
<evidence type="ECO:0000256" key="2">
    <source>
        <dbReference type="SAM" id="SignalP"/>
    </source>
</evidence>
<dbReference type="KEGG" id="gtr:GLOTRDRAFT_92938"/>
<evidence type="ECO:0000256" key="1">
    <source>
        <dbReference type="ARBA" id="ARBA00007447"/>
    </source>
</evidence>
<keyword evidence="4" id="KW-0378">Hydrolase</keyword>
<evidence type="ECO:0000313" key="5">
    <source>
        <dbReference type="Proteomes" id="UP000030669"/>
    </source>
</evidence>
<dbReference type="RefSeq" id="XP_007865230.1">
    <property type="nucleotide sequence ID" value="XM_007867039.1"/>
</dbReference>
<dbReference type="SUPFAM" id="SSF50630">
    <property type="entry name" value="Acid proteases"/>
    <property type="match status" value="1"/>
</dbReference>
<dbReference type="Gene3D" id="2.40.70.10">
    <property type="entry name" value="Acid Proteases"/>
    <property type="match status" value="2"/>
</dbReference>
<proteinExistence type="inferred from homology"/>
<dbReference type="OMA" id="SEGPAYM"/>
<dbReference type="Proteomes" id="UP000030669">
    <property type="component" value="Unassembled WGS sequence"/>
</dbReference>
<feature type="signal peptide" evidence="2">
    <location>
        <begin position="1"/>
        <end position="22"/>
    </location>
</feature>
<accession>S7QB18</accession>
<evidence type="ECO:0000259" key="3">
    <source>
        <dbReference type="PROSITE" id="PS51767"/>
    </source>
</evidence>
<dbReference type="PROSITE" id="PS51767">
    <property type="entry name" value="PEPTIDASE_A1"/>
    <property type="match status" value="1"/>
</dbReference>
<dbReference type="AlphaFoldDB" id="S7QB18"/>
<comment type="similarity">
    <text evidence="1">Belongs to the peptidase A1 family.</text>
</comment>
<keyword evidence="5" id="KW-1185">Reference proteome</keyword>
<dbReference type="eggNOG" id="KOG1339">
    <property type="taxonomic scope" value="Eukaryota"/>
</dbReference>
<dbReference type="PANTHER" id="PTHR47966:SF74">
    <property type="entry name" value="AGR407CP"/>
    <property type="match status" value="1"/>
</dbReference>
<dbReference type="InterPro" id="IPR001461">
    <property type="entry name" value="Aspartic_peptidase_A1"/>
</dbReference>